<gene>
    <name evidence="1" type="ORF">KAM436_38930</name>
</gene>
<name>A0ABD0B0K3_AQUAC</name>
<dbReference type="Proteomes" id="UP000887228">
    <property type="component" value="Unassembled WGS sequence"/>
</dbReference>
<proteinExistence type="predicted"/>
<evidence type="ECO:0000313" key="2">
    <source>
        <dbReference type="Proteomes" id="UP000887228"/>
    </source>
</evidence>
<reference evidence="1 2" key="1">
    <citation type="submission" date="2021-07" db="EMBL/GenBank/DDBJ databases">
        <title>Whole genome sequencing of carbapenem-resistant Pseudomonas spp. isolated in Japan.</title>
        <authorList>
            <person name="Suzuki M."/>
            <person name="Maehana S."/>
            <person name="Kitasato H."/>
        </authorList>
    </citation>
    <scope>NUCLEOTIDE SEQUENCE [LARGE SCALE GENOMIC DNA]</scope>
    <source>
        <strain evidence="1 2">KAM436</strain>
    </source>
</reference>
<accession>A0ABD0B0K3</accession>
<sequence>MKTRRTDGERRVNRSAVSSPDVAGCMNFDTSIIVLSSFEAPAGSLLRKAMRAPKKTDPNDPARIEAHRLIVHEVTHYLDLTTTLWGLEFLVRRDLALAGLARGSHDALKVAMLNFSELEMHWELTKVHQKTALTDLEPVCHVHYSQRHGAMVTVVLYKHGERVAETPLSMLSLLEANALACEVDAEIRWYTIKHGSLPEHHEARIAAGLAGVLRSPMRLEYNVLHIIVLRYFPGLDLAARVKLIMAVTSFTLNLSTAELSRMANGLSYHLDGEAWEAICMDMRRGMSRHIVAFKVIEMLHRYATAIDLSYEAFSAAIKQKHEELIRASLNFTGALPGGMNTYRGLSDIEAKVLLRVLRGHKGCYEPVGHSQAITRNRRLRARDLSTAAGLRRFRLLDLVLGDDSVIRMPTRLRADVHKLNDSVLDQGGAEFLRQIGNPEIPQKFHMPPGTQWVNLG</sequence>
<evidence type="ECO:0000313" key="1">
    <source>
        <dbReference type="EMBL" id="GIZ94925.1"/>
    </source>
</evidence>
<protein>
    <submittedName>
        <fullName evidence="1">Uncharacterized protein</fullName>
    </submittedName>
</protein>
<dbReference type="EMBL" id="BPMT01000026">
    <property type="protein sequence ID" value="GIZ94925.1"/>
    <property type="molecule type" value="Genomic_DNA"/>
</dbReference>
<dbReference type="RefSeq" id="WP_203788627.1">
    <property type="nucleotide sequence ID" value="NZ_AP024354.1"/>
</dbReference>
<comment type="caution">
    <text evidence="1">The sequence shown here is derived from an EMBL/GenBank/DDBJ whole genome shotgun (WGS) entry which is preliminary data.</text>
</comment>
<organism evidence="1 2">
    <name type="scientific">Aquipseudomonas alcaligenes</name>
    <name type="common">Pseudomonas alcaligenes</name>
    <dbReference type="NCBI Taxonomy" id="43263"/>
    <lineage>
        <taxon>Bacteria</taxon>
        <taxon>Pseudomonadati</taxon>
        <taxon>Pseudomonadota</taxon>
        <taxon>Gammaproteobacteria</taxon>
        <taxon>Pseudomonadales</taxon>
        <taxon>Pseudomonadaceae</taxon>
        <taxon>Aquipseudomonas</taxon>
    </lineage>
</organism>
<dbReference type="AlphaFoldDB" id="A0ABD0B0K3"/>